<name>A0A4S4KKT0_9APHY</name>
<comment type="caution">
    <text evidence="2">The sequence shown here is derived from an EMBL/GenBank/DDBJ whole genome shotgun (WGS) entry which is preliminary data.</text>
</comment>
<gene>
    <name evidence="2" type="ORF">EW026_g3228</name>
</gene>
<proteinExistence type="predicted"/>
<evidence type="ECO:0000313" key="2">
    <source>
        <dbReference type="EMBL" id="THG99055.1"/>
    </source>
</evidence>
<dbReference type="Proteomes" id="UP000309038">
    <property type="component" value="Unassembled WGS sequence"/>
</dbReference>
<sequence length="160" mass="17498">MSGKRKGLSSAVHVRYGRGGSARRTVTLNPTGSQQAQQEAHKRQLLASLSQAQRDLLHGSATGDGTDGQDLSLFPLLSAGDEADFESNAGGEYQLCQELLQELVTPAKVDMRTRRDRVQLRNQAWEEQLEDLVDAYLAGRTAASQPDQRAQKGIAYKCMP</sequence>
<keyword evidence="3" id="KW-1185">Reference proteome</keyword>
<feature type="region of interest" description="Disordered" evidence="1">
    <location>
        <begin position="1"/>
        <end position="44"/>
    </location>
</feature>
<protein>
    <submittedName>
        <fullName evidence="2">Uncharacterized protein</fullName>
    </submittedName>
</protein>
<feature type="compositionally biased region" description="Polar residues" evidence="1">
    <location>
        <begin position="24"/>
        <end position="38"/>
    </location>
</feature>
<dbReference type="EMBL" id="SGPJ01000094">
    <property type="protein sequence ID" value="THG99055.1"/>
    <property type="molecule type" value="Genomic_DNA"/>
</dbReference>
<evidence type="ECO:0000313" key="3">
    <source>
        <dbReference type="Proteomes" id="UP000309038"/>
    </source>
</evidence>
<dbReference type="AlphaFoldDB" id="A0A4S4KKT0"/>
<reference evidence="2 3" key="1">
    <citation type="submission" date="2019-02" db="EMBL/GenBank/DDBJ databases">
        <title>Genome sequencing of the rare red list fungi Phlebia centrifuga.</title>
        <authorList>
            <person name="Buettner E."/>
            <person name="Kellner H."/>
        </authorList>
    </citation>
    <scope>NUCLEOTIDE SEQUENCE [LARGE SCALE GENOMIC DNA]</scope>
    <source>
        <strain evidence="2 3">DSM 108282</strain>
    </source>
</reference>
<organism evidence="2 3">
    <name type="scientific">Hermanssonia centrifuga</name>
    <dbReference type="NCBI Taxonomy" id="98765"/>
    <lineage>
        <taxon>Eukaryota</taxon>
        <taxon>Fungi</taxon>
        <taxon>Dikarya</taxon>
        <taxon>Basidiomycota</taxon>
        <taxon>Agaricomycotina</taxon>
        <taxon>Agaricomycetes</taxon>
        <taxon>Polyporales</taxon>
        <taxon>Meruliaceae</taxon>
        <taxon>Hermanssonia</taxon>
    </lineage>
</organism>
<accession>A0A4S4KKT0</accession>
<evidence type="ECO:0000256" key="1">
    <source>
        <dbReference type="SAM" id="MobiDB-lite"/>
    </source>
</evidence>